<evidence type="ECO:0000256" key="1">
    <source>
        <dbReference type="ARBA" id="ARBA00022478"/>
    </source>
</evidence>
<evidence type="ECO:0000256" key="2">
    <source>
        <dbReference type="ARBA" id="ARBA00022515"/>
    </source>
</evidence>
<dbReference type="NCBIfam" id="TIGR01391">
    <property type="entry name" value="dnaG"/>
    <property type="match status" value="1"/>
</dbReference>
<keyword evidence="6 12" id="KW-0479">Metal-binding</keyword>
<gene>
    <name evidence="12" type="primary">dnaG</name>
    <name evidence="17" type="ORF">H0921_10460</name>
</gene>
<evidence type="ECO:0000256" key="12">
    <source>
        <dbReference type="HAMAP-Rule" id="MF_00974"/>
    </source>
</evidence>
<evidence type="ECO:0000256" key="6">
    <source>
        <dbReference type="ARBA" id="ARBA00022723"/>
    </source>
</evidence>
<dbReference type="InterPro" id="IPR034151">
    <property type="entry name" value="TOPRIM_DnaG_bac"/>
</dbReference>
<comment type="catalytic activity">
    <reaction evidence="12">
        <text>ssDNA + n NTP = ssDNA/pppN(pN)n-1 hybrid + (n-1) diphosphate.</text>
        <dbReference type="EC" id="2.7.7.101"/>
    </reaction>
</comment>
<protein>
    <recommendedName>
        <fullName evidence="12 13">DNA primase</fullName>
        <ecNumber evidence="12">2.7.7.101</ecNumber>
    </recommendedName>
</protein>
<dbReference type="InterPro" id="IPR050219">
    <property type="entry name" value="DnaG_primase"/>
</dbReference>
<organism evidence="17 18">
    <name type="scientific">Thermogemmata fonticola</name>
    <dbReference type="NCBI Taxonomy" id="2755323"/>
    <lineage>
        <taxon>Bacteria</taxon>
        <taxon>Pseudomonadati</taxon>
        <taxon>Planctomycetota</taxon>
        <taxon>Planctomycetia</taxon>
        <taxon>Gemmatales</taxon>
        <taxon>Gemmataceae</taxon>
        <taxon>Thermogemmata</taxon>
    </lineage>
</organism>
<keyword evidence="1 12" id="KW-0240">DNA-directed RNA polymerase</keyword>
<dbReference type="RefSeq" id="WP_194538013.1">
    <property type="nucleotide sequence ID" value="NZ_JACEFB010000006.1"/>
</dbReference>
<comment type="caution">
    <text evidence="17">The sequence shown here is derived from an EMBL/GenBank/DDBJ whole genome shotgun (WGS) entry which is preliminary data.</text>
</comment>
<keyword evidence="4 12" id="KW-0548">Nucleotidyltransferase</keyword>
<keyword evidence="18" id="KW-1185">Reference proteome</keyword>
<evidence type="ECO:0000313" key="17">
    <source>
        <dbReference type="EMBL" id="MBA2226582.1"/>
    </source>
</evidence>
<keyword evidence="10 12" id="KW-0238">DNA-binding</keyword>
<feature type="coiled-coil region" evidence="15">
    <location>
        <begin position="556"/>
        <end position="585"/>
    </location>
</feature>
<dbReference type="CDD" id="cd03364">
    <property type="entry name" value="TOPRIM_DnaG_primases"/>
    <property type="match status" value="1"/>
</dbReference>
<dbReference type="GO" id="GO:0008270">
    <property type="term" value="F:zinc ion binding"/>
    <property type="evidence" value="ECO:0007669"/>
    <property type="project" value="UniProtKB-UniRule"/>
</dbReference>
<dbReference type="Gene3D" id="3.90.980.10">
    <property type="entry name" value="DNA primase, catalytic core, N-terminal domain"/>
    <property type="match status" value="1"/>
</dbReference>
<dbReference type="Pfam" id="PF01807">
    <property type="entry name" value="Zn_ribbon_DnaG"/>
    <property type="match status" value="1"/>
</dbReference>
<proteinExistence type="inferred from homology"/>
<evidence type="ECO:0000259" key="16">
    <source>
        <dbReference type="PROSITE" id="PS50880"/>
    </source>
</evidence>
<keyword evidence="5 12" id="KW-0235">DNA replication</keyword>
<evidence type="ECO:0000256" key="5">
    <source>
        <dbReference type="ARBA" id="ARBA00022705"/>
    </source>
</evidence>
<dbReference type="HAMAP" id="MF_00974">
    <property type="entry name" value="DNA_primase_DnaG"/>
    <property type="match status" value="1"/>
</dbReference>
<dbReference type="Proteomes" id="UP000542342">
    <property type="component" value="Unassembled WGS sequence"/>
</dbReference>
<feature type="zinc finger region" description="CHC2-type" evidence="12 14">
    <location>
        <begin position="39"/>
        <end position="63"/>
    </location>
</feature>
<dbReference type="Gene3D" id="3.40.1360.10">
    <property type="match status" value="1"/>
</dbReference>
<evidence type="ECO:0000256" key="3">
    <source>
        <dbReference type="ARBA" id="ARBA00022679"/>
    </source>
</evidence>
<comment type="domain">
    <text evidence="12">Contains an N-terminal zinc-binding domain, a central core domain that contains the primase activity, and a C-terminal DnaB-binding domain.</text>
</comment>
<dbReference type="InterPro" id="IPR002694">
    <property type="entry name" value="Znf_CHC2"/>
</dbReference>
<dbReference type="EC" id="2.7.7.101" evidence="12"/>
<evidence type="ECO:0000256" key="4">
    <source>
        <dbReference type="ARBA" id="ARBA00022695"/>
    </source>
</evidence>
<dbReference type="InterPro" id="IPR013264">
    <property type="entry name" value="DNAG_N"/>
</dbReference>
<dbReference type="SMART" id="SM00493">
    <property type="entry name" value="TOPRIM"/>
    <property type="match status" value="1"/>
</dbReference>
<comment type="subunit">
    <text evidence="12">Monomer. Interacts with DnaB.</text>
</comment>
<dbReference type="GO" id="GO:0003899">
    <property type="term" value="F:DNA-directed RNA polymerase activity"/>
    <property type="evidence" value="ECO:0007669"/>
    <property type="project" value="UniProtKB-UniRule"/>
</dbReference>
<keyword evidence="2 12" id="KW-0639">Primosome</keyword>
<dbReference type="PANTHER" id="PTHR30313:SF2">
    <property type="entry name" value="DNA PRIMASE"/>
    <property type="match status" value="1"/>
</dbReference>
<accession>A0A7V9ACA3</accession>
<dbReference type="Pfam" id="PF08275">
    <property type="entry name" value="DNAG_N"/>
    <property type="match status" value="1"/>
</dbReference>
<dbReference type="InterPro" id="IPR037068">
    <property type="entry name" value="DNA_primase_core_N_sf"/>
</dbReference>
<evidence type="ECO:0000256" key="14">
    <source>
        <dbReference type="PIRSR" id="PIRSR002811-1"/>
    </source>
</evidence>
<name>A0A7V9ACA3_9BACT</name>
<dbReference type="SUPFAM" id="SSF56731">
    <property type="entry name" value="DNA primase core"/>
    <property type="match status" value="1"/>
</dbReference>
<evidence type="ECO:0000313" key="18">
    <source>
        <dbReference type="Proteomes" id="UP000542342"/>
    </source>
</evidence>
<comment type="cofactor">
    <cofactor evidence="12 13 14">
        <name>Zn(2+)</name>
        <dbReference type="ChEBI" id="CHEBI:29105"/>
    </cofactor>
    <text evidence="12 13 14">Binds 1 zinc ion per monomer.</text>
</comment>
<dbReference type="Pfam" id="PF10410">
    <property type="entry name" value="DnaB_bind"/>
    <property type="match status" value="1"/>
</dbReference>
<dbReference type="GO" id="GO:0006269">
    <property type="term" value="P:DNA replication, synthesis of primer"/>
    <property type="evidence" value="ECO:0007669"/>
    <property type="project" value="UniProtKB-UniRule"/>
</dbReference>
<evidence type="ECO:0000256" key="15">
    <source>
        <dbReference type="SAM" id="Coils"/>
    </source>
</evidence>
<evidence type="ECO:0000256" key="10">
    <source>
        <dbReference type="ARBA" id="ARBA00023125"/>
    </source>
</evidence>
<dbReference type="GO" id="GO:0003677">
    <property type="term" value="F:DNA binding"/>
    <property type="evidence" value="ECO:0007669"/>
    <property type="project" value="UniProtKB-KW"/>
</dbReference>
<dbReference type="GO" id="GO:0000428">
    <property type="term" value="C:DNA-directed RNA polymerase complex"/>
    <property type="evidence" value="ECO:0007669"/>
    <property type="project" value="UniProtKB-KW"/>
</dbReference>
<keyword evidence="3 12" id="KW-0808">Transferase</keyword>
<dbReference type="SMART" id="SM00400">
    <property type="entry name" value="ZnF_CHCC"/>
    <property type="match status" value="1"/>
</dbReference>
<keyword evidence="11 12" id="KW-0804">Transcription</keyword>
<reference evidence="17 18" key="1">
    <citation type="submission" date="2020-07" db="EMBL/GenBank/DDBJ databases">
        <title>Thermogemmata thermophila gen. nov., sp. nov., a novel moderate thermophilic planctomycete from a Kamchatka hot spring.</title>
        <authorList>
            <person name="Elcheninov A.G."/>
            <person name="Podosokorskaya O.A."/>
            <person name="Kovaleva O.L."/>
            <person name="Novikov A."/>
            <person name="Bonch-Osmolovskaya E.A."/>
            <person name="Toshchakov S.V."/>
            <person name="Kublanov I.V."/>
        </authorList>
    </citation>
    <scope>NUCLEOTIDE SEQUENCE [LARGE SCALE GENOMIC DNA]</scope>
    <source>
        <strain evidence="17 18">2918</strain>
    </source>
</reference>
<keyword evidence="9" id="KW-0460">Magnesium</keyword>
<keyword evidence="15" id="KW-0175">Coiled coil</keyword>
<keyword evidence="7 12" id="KW-0863">Zinc-finger</keyword>
<evidence type="ECO:0000256" key="11">
    <source>
        <dbReference type="ARBA" id="ARBA00023163"/>
    </source>
</evidence>
<comment type="similarity">
    <text evidence="12 13">Belongs to the DnaG primase family.</text>
</comment>
<dbReference type="InterPro" id="IPR036977">
    <property type="entry name" value="DNA_primase_Znf_CHC2"/>
</dbReference>
<dbReference type="GO" id="GO:0005737">
    <property type="term" value="C:cytoplasm"/>
    <property type="evidence" value="ECO:0007669"/>
    <property type="project" value="TreeGrafter"/>
</dbReference>
<dbReference type="Gene3D" id="3.90.580.10">
    <property type="entry name" value="Zinc finger, CHC2-type domain"/>
    <property type="match status" value="1"/>
</dbReference>
<dbReference type="PANTHER" id="PTHR30313">
    <property type="entry name" value="DNA PRIMASE"/>
    <property type="match status" value="1"/>
</dbReference>
<dbReference type="InterPro" id="IPR006295">
    <property type="entry name" value="DNA_primase_DnaG"/>
</dbReference>
<keyword evidence="8 12" id="KW-0862">Zinc</keyword>
<dbReference type="Pfam" id="PF13662">
    <property type="entry name" value="Toprim_4"/>
    <property type="match status" value="1"/>
</dbReference>
<dbReference type="SUPFAM" id="SSF57783">
    <property type="entry name" value="Zinc beta-ribbon"/>
    <property type="match status" value="1"/>
</dbReference>
<evidence type="ECO:0000256" key="7">
    <source>
        <dbReference type="ARBA" id="ARBA00022771"/>
    </source>
</evidence>
<evidence type="ECO:0000256" key="8">
    <source>
        <dbReference type="ARBA" id="ARBA00022833"/>
    </source>
</evidence>
<evidence type="ECO:0000256" key="9">
    <source>
        <dbReference type="ARBA" id="ARBA00022842"/>
    </source>
</evidence>
<dbReference type="InterPro" id="IPR030846">
    <property type="entry name" value="DnaG_bac"/>
</dbReference>
<dbReference type="InterPro" id="IPR019475">
    <property type="entry name" value="DNA_primase_DnaB-bd"/>
</dbReference>
<dbReference type="GO" id="GO:1990077">
    <property type="term" value="C:primosome complex"/>
    <property type="evidence" value="ECO:0007669"/>
    <property type="project" value="UniProtKB-KW"/>
</dbReference>
<comment type="function">
    <text evidence="12 13">RNA polymerase that catalyzes the synthesis of short RNA molecules used as primers for DNA polymerase during DNA replication.</text>
</comment>
<evidence type="ECO:0000256" key="13">
    <source>
        <dbReference type="PIRNR" id="PIRNR002811"/>
    </source>
</evidence>
<sequence>MPSDPVELTKAIKAACDIVSVVGSYLTLKPAGATFKGLCPFHDDTRPSLDVDPRRQRYRCWACGAYGDVFQFVMAMEKVDFREARAILARRAGIRLEDESSSGPASQRRRWLEVLQWAQQRYHECLRESDLAETARKYLGERGLHGGTVRDFGLGYAPLAGEWLLQQARRDLIDPQILVETGLLLARQENRGWFDRFRDRIMFPIRDPRGQVIAFGGRILPSSPLATRAPKYYNSAETPLFSKSEVLYGLDRARPAAVSAGYLVIVEGYTDVLMAHQCGFAQVVATMGTALTARHISLIRRFVPKVILVFDADAGGLTGTDRALELFLTHDLEVAIATLPPGLDPCDLLAQSHGPTLFAQALASACDALEFKLHRLFQQYDTTTLEGTRRVLDAILQVIAVVPEHSSPELRVKKELMINRLAHRLRLRSETVWDRLEELRKHRQTTPPAACEEPVTASTPSAARVDPQVVAEKQLVEILLADPALLPQACAVWPAEAMRHPRLRRILSELYAIHHSGGIPDLDALRERLFDRPDLYDDACRLHLVGQHMQDRGQWLQRVLQRLQELRLAAERQALKEQLAAADAEQAVALLRRWQQTHRGVQGSPGL</sequence>
<dbReference type="PROSITE" id="PS50880">
    <property type="entry name" value="TOPRIM"/>
    <property type="match status" value="1"/>
</dbReference>
<dbReference type="EMBL" id="JACEFB010000006">
    <property type="protein sequence ID" value="MBA2226582.1"/>
    <property type="molecule type" value="Genomic_DNA"/>
</dbReference>
<dbReference type="InterPro" id="IPR006171">
    <property type="entry name" value="TOPRIM_dom"/>
</dbReference>
<dbReference type="PIRSF" id="PIRSF002811">
    <property type="entry name" value="DnaG"/>
    <property type="match status" value="1"/>
</dbReference>
<dbReference type="AlphaFoldDB" id="A0A7V9ACA3"/>
<feature type="domain" description="Toprim" evidence="16">
    <location>
        <begin position="261"/>
        <end position="342"/>
    </location>
</feature>